<keyword evidence="2" id="KW-1185">Reference proteome</keyword>
<reference evidence="2" key="1">
    <citation type="journal article" date="2022" name="Mol. Ecol. Resour.">
        <title>The genomes of chicory, endive, great burdock and yacon provide insights into Asteraceae palaeo-polyploidization history and plant inulin production.</title>
        <authorList>
            <person name="Fan W."/>
            <person name="Wang S."/>
            <person name="Wang H."/>
            <person name="Wang A."/>
            <person name="Jiang F."/>
            <person name="Liu H."/>
            <person name="Zhao H."/>
            <person name="Xu D."/>
            <person name="Zhang Y."/>
        </authorList>
    </citation>
    <scope>NUCLEOTIDE SEQUENCE [LARGE SCALE GENOMIC DNA]</scope>
    <source>
        <strain evidence="2">cv. Yunnan</strain>
    </source>
</reference>
<accession>A0ACB8XYH7</accession>
<reference evidence="1 2" key="2">
    <citation type="journal article" date="2022" name="Mol. Ecol. Resour.">
        <title>The genomes of chicory, endive, great burdock and yacon provide insights into Asteraceae paleo-polyploidization history and plant inulin production.</title>
        <authorList>
            <person name="Fan W."/>
            <person name="Wang S."/>
            <person name="Wang H."/>
            <person name="Wang A."/>
            <person name="Jiang F."/>
            <person name="Liu H."/>
            <person name="Zhao H."/>
            <person name="Xu D."/>
            <person name="Zhang Y."/>
        </authorList>
    </citation>
    <scope>NUCLEOTIDE SEQUENCE [LARGE SCALE GENOMIC DNA]</scope>
    <source>
        <strain evidence="2">cv. Yunnan</strain>
        <tissue evidence="1">Leaves</tissue>
    </source>
</reference>
<dbReference type="EMBL" id="CM042046">
    <property type="protein sequence ID" value="KAI3676278.1"/>
    <property type="molecule type" value="Genomic_DNA"/>
</dbReference>
<organism evidence="1 2">
    <name type="scientific">Smallanthus sonchifolius</name>
    <dbReference type="NCBI Taxonomy" id="185202"/>
    <lineage>
        <taxon>Eukaryota</taxon>
        <taxon>Viridiplantae</taxon>
        <taxon>Streptophyta</taxon>
        <taxon>Embryophyta</taxon>
        <taxon>Tracheophyta</taxon>
        <taxon>Spermatophyta</taxon>
        <taxon>Magnoliopsida</taxon>
        <taxon>eudicotyledons</taxon>
        <taxon>Gunneridae</taxon>
        <taxon>Pentapetalae</taxon>
        <taxon>asterids</taxon>
        <taxon>campanulids</taxon>
        <taxon>Asterales</taxon>
        <taxon>Asteraceae</taxon>
        <taxon>Asteroideae</taxon>
        <taxon>Heliantheae alliance</taxon>
        <taxon>Millerieae</taxon>
        <taxon>Smallanthus</taxon>
    </lineage>
</organism>
<protein>
    <submittedName>
        <fullName evidence="1">Uncharacterized protein</fullName>
    </submittedName>
</protein>
<dbReference type="Proteomes" id="UP001056120">
    <property type="component" value="Linkage Group LG29"/>
</dbReference>
<evidence type="ECO:0000313" key="2">
    <source>
        <dbReference type="Proteomes" id="UP001056120"/>
    </source>
</evidence>
<gene>
    <name evidence="1" type="ORF">L1987_85883</name>
</gene>
<evidence type="ECO:0000313" key="1">
    <source>
        <dbReference type="EMBL" id="KAI3676278.1"/>
    </source>
</evidence>
<sequence length="181" mass="19666">MYFTRNIQLFLFLFVLAITQSSSSQSTTSGDVITITKAANVAKPGCQTQCGNVTIPYPFGIGPDCFLSKWFETTCNTSISPPRPQIAGLQILEFTDYTFRVANKVGTRCYDPFGNVTEDNSAITDLGCASPFSFSQKNELTLIGCDDIAIFVGPPQVNSGCRVSCSEPEEVVNNVFDIKGK</sequence>
<comment type="caution">
    <text evidence="1">The sequence shown here is derived from an EMBL/GenBank/DDBJ whole genome shotgun (WGS) entry which is preliminary data.</text>
</comment>
<proteinExistence type="predicted"/>
<name>A0ACB8XYH7_9ASTR</name>